<dbReference type="InterPro" id="IPR051367">
    <property type="entry name" value="mRNA_TranslReg/HistoneTransl"/>
</dbReference>
<dbReference type="PANTHER" id="PTHR23254:SF18">
    <property type="entry name" value="RE28271P"/>
    <property type="match status" value="1"/>
</dbReference>
<keyword evidence="3" id="KW-1185">Reference proteome</keyword>
<evidence type="ECO:0000313" key="3">
    <source>
        <dbReference type="Proteomes" id="UP000801492"/>
    </source>
</evidence>
<gene>
    <name evidence="2" type="ORF">ILUMI_09054</name>
</gene>
<feature type="compositionally biased region" description="Polar residues" evidence="1">
    <location>
        <begin position="311"/>
        <end position="333"/>
    </location>
</feature>
<organism evidence="2 3">
    <name type="scientific">Ignelater luminosus</name>
    <name type="common">Cucubano</name>
    <name type="synonym">Pyrophorus luminosus</name>
    <dbReference type="NCBI Taxonomy" id="2038154"/>
    <lineage>
        <taxon>Eukaryota</taxon>
        <taxon>Metazoa</taxon>
        <taxon>Ecdysozoa</taxon>
        <taxon>Arthropoda</taxon>
        <taxon>Hexapoda</taxon>
        <taxon>Insecta</taxon>
        <taxon>Pterygota</taxon>
        <taxon>Neoptera</taxon>
        <taxon>Endopterygota</taxon>
        <taxon>Coleoptera</taxon>
        <taxon>Polyphaga</taxon>
        <taxon>Elateriformia</taxon>
        <taxon>Elateroidea</taxon>
        <taxon>Elateridae</taxon>
        <taxon>Agrypninae</taxon>
        <taxon>Pyrophorini</taxon>
        <taxon>Ignelater</taxon>
    </lineage>
</organism>
<dbReference type="GO" id="GO:0005829">
    <property type="term" value="C:cytosol"/>
    <property type="evidence" value="ECO:0007669"/>
    <property type="project" value="TreeGrafter"/>
</dbReference>
<dbReference type="Proteomes" id="UP000801492">
    <property type="component" value="Unassembled WGS sequence"/>
</dbReference>
<name>A0A8K0GGE8_IGNLU</name>
<evidence type="ECO:0000313" key="2">
    <source>
        <dbReference type="EMBL" id="KAF2897133.1"/>
    </source>
</evidence>
<feature type="region of interest" description="Disordered" evidence="1">
    <location>
        <begin position="1"/>
        <end position="32"/>
    </location>
</feature>
<evidence type="ECO:0008006" key="4">
    <source>
        <dbReference type="Google" id="ProtNLM"/>
    </source>
</evidence>
<dbReference type="EMBL" id="VTPC01004454">
    <property type="protein sequence ID" value="KAF2897133.1"/>
    <property type="molecule type" value="Genomic_DNA"/>
</dbReference>
<dbReference type="GO" id="GO:0006446">
    <property type="term" value="P:regulation of translational initiation"/>
    <property type="evidence" value="ECO:0007669"/>
    <property type="project" value="TreeGrafter"/>
</dbReference>
<dbReference type="AlphaFoldDB" id="A0A8K0GGE8"/>
<dbReference type="OrthoDB" id="6484979at2759"/>
<proteinExistence type="predicted"/>
<feature type="region of interest" description="Disordered" evidence="1">
    <location>
        <begin position="311"/>
        <end position="455"/>
    </location>
</feature>
<dbReference type="Gene3D" id="1.25.40.180">
    <property type="match status" value="1"/>
</dbReference>
<reference evidence="2" key="1">
    <citation type="submission" date="2019-08" db="EMBL/GenBank/DDBJ databases">
        <title>The genome of the North American firefly Photinus pyralis.</title>
        <authorList>
            <consortium name="Photinus pyralis genome working group"/>
            <person name="Fallon T.R."/>
            <person name="Sander Lower S.E."/>
            <person name="Weng J.-K."/>
        </authorList>
    </citation>
    <scope>NUCLEOTIDE SEQUENCE</scope>
    <source>
        <strain evidence="2">TRF0915ILg1</strain>
        <tissue evidence="2">Whole body</tissue>
    </source>
</reference>
<feature type="compositionally biased region" description="Basic and acidic residues" evidence="1">
    <location>
        <begin position="362"/>
        <end position="380"/>
    </location>
</feature>
<protein>
    <recommendedName>
        <fullName evidence="4">CBP80/20-dependent translation initiation factor</fullName>
    </recommendedName>
</protein>
<feature type="compositionally biased region" description="Gly residues" evidence="1">
    <location>
        <begin position="1"/>
        <end position="10"/>
    </location>
</feature>
<accession>A0A8K0GGE8</accession>
<dbReference type="PANTHER" id="PTHR23254">
    <property type="entry name" value="EIF4G DOMAIN PROTEIN"/>
    <property type="match status" value="1"/>
</dbReference>
<sequence length="455" mass="51212">MSGSGTGRGRGWLNLNKNPSTPRPGGVPNTDFNDTLTKDLNATTLNCQQYPRLLSLIEQLDANDDGILLNQKLKNIVQSWSQECNSGAEVVESFNYIYSKCLQDASLATKLVTMVSSYSFITTEIHEQKIRNLFITHIQNDFEGCRQLQRLTPVAFRNSIRMLGEFYHKARLADGRVIKFLAGPVVQYFEMLLDSSQPPDLELFTSQLYLNGAAIKADCPQKMQEILMRIRHILANNTNLTQTCRVWMLLALDVVYNRFSLLPTDLQKFYQEQLGDKAMANFQGTHSALSIQTTHTNKSLDNYQSTVSVLQVTPPESTSPVSEQTNNSHNDQFNLHSDSSLNYSSSQGYNSQNFNSECSNNDMDKLKDIKSNANNREKMGRPILGAGARLQRNRVATDESSNSNWRDHSKENSGGWDSNQKKGGKNWGNSGKKGHGGGNRNNKGWEHDDRFDNDY</sequence>
<comment type="caution">
    <text evidence="2">The sequence shown here is derived from an EMBL/GenBank/DDBJ whole genome shotgun (WGS) entry which is preliminary data.</text>
</comment>
<feature type="compositionally biased region" description="Basic and acidic residues" evidence="1">
    <location>
        <begin position="443"/>
        <end position="455"/>
    </location>
</feature>
<evidence type="ECO:0000256" key="1">
    <source>
        <dbReference type="SAM" id="MobiDB-lite"/>
    </source>
</evidence>
<dbReference type="GO" id="GO:0008494">
    <property type="term" value="F:translation activator activity"/>
    <property type="evidence" value="ECO:0007669"/>
    <property type="project" value="TreeGrafter"/>
</dbReference>
<dbReference type="InterPro" id="IPR016024">
    <property type="entry name" value="ARM-type_fold"/>
</dbReference>
<dbReference type="SUPFAM" id="SSF48371">
    <property type="entry name" value="ARM repeat"/>
    <property type="match status" value="1"/>
</dbReference>
<feature type="compositionally biased region" description="Low complexity" evidence="1">
    <location>
        <begin position="334"/>
        <end position="356"/>
    </location>
</feature>